<protein>
    <submittedName>
        <fullName evidence="1">Uncharacterized protein</fullName>
    </submittedName>
</protein>
<reference evidence="1 2" key="1">
    <citation type="submission" date="2021-06" db="EMBL/GenBank/DDBJ databases">
        <title>Caerostris darwini draft genome.</title>
        <authorList>
            <person name="Kono N."/>
            <person name="Arakawa K."/>
        </authorList>
    </citation>
    <scope>NUCLEOTIDE SEQUENCE [LARGE SCALE GENOMIC DNA]</scope>
</reference>
<comment type="caution">
    <text evidence="1">The sequence shown here is derived from an EMBL/GenBank/DDBJ whole genome shotgun (WGS) entry which is preliminary data.</text>
</comment>
<dbReference type="Proteomes" id="UP001054837">
    <property type="component" value="Unassembled WGS sequence"/>
</dbReference>
<evidence type="ECO:0000313" key="1">
    <source>
        <dbReference type="EMBL" id="GIX97902.1"/>
    </source>
</evidence>
<dbReference type="AlphaFoldDB" id="A0AAV4PRT8"/>
<proteinExistence type="predicted"/>
<organism evidence="1 2">
    <name type="scientific">Caerostris darwini</name>
    <dbReference type="NCBI Taxonomy" id="1538125"/>
    <lineage>
        <taxon>Eukaryota</taxon>
        <taxon>Metazoa</taxon>
        <taxon>Ecdysozoa</taxon>
        <taxon>Arthropoda</taxon>
        <taxon>Chelicerata</taxon>
        <taxon>Arachnida</taxon>
        <taxon>Araneae</taxon>
        <taxon>Araneomorphae</taxon>
        <taxon>Entelegynae</taxon>
        <taxon>Araneoidea</taxon>
        <taxon>Araneidae</taxon>
        <taxon>Caerostris</taxon>
    </lineage>
</organism>
<sequence length="143" mass="16035">MFKFSSLNSGISEFNDTVCQGVEVSVQCTRDLLYQAKVLKEFAVRSFPGKGWVFVVLENCVRLSVYAKSVFCEARAMFKFSSLNSGISEFNDTVCQGVEVSVQCTRDLLYQAKVLKEFAVRSFPGKGWVFVDLENCVLVSMYG</sequence>
<evidence type="ECO:0000313" key="2">
    <source>
        <dbReference type="Proteomes" id="UP001054837"/>
    </source>
</evidence>
<gene>
    <name evidence="1" type="ORF">CDAR_435851</name>
</gene>
<dbReference type="EMBL" id="BPLQ01003094">
    <property type="protein sequence ID" value="GIX97902.1"/>
    <property type="molecule type" value="Genomic_DNA"/>
</dbReference>
<name>A0AAV4PRT8_9ARAC</name>
<accession>A0AAV4PRT8</accession>
<keyword evidence="2" id="KW-1185">Reference proteome</keyword>